<dbReference type="EMBL" id="EU819142">
    <property type="protein sequence ID" value="ACF06948.1"/>
    <property type="molecule type" value="Genomic_DNA"/>
</dbReference>
<dbReference type="SFLD" id="SFLDS00019">
    <property type="entry name" value="Glutathione_Transferase_(cytos"/>
    <property type="match status" value="1"/>
</dbReference>
<dbReference type="CDD" id="cd03048">
    <property type="entry name" value="GST_N_Ure2p_like"/>
    <property type="match status" value="1"/>
</dbReference>
<accession>B3VUL6</accession>
<organism evidence="3">
    <name type="scientific">uncultured Roseobacter sp</name>
    <dbReference type="NCBI Taxonomy" id="114847"/>
    <lineage>
        <taxon>Bacteria</taxon>
        <taxon>Pseudomonadati</taxon>
        <taxon>Pseudomonadota</taxon>
        <taxon>Alphaproteobacteria</taxon>
        <taxon>Rhodobacterales</taxon>
        <taxon>Roseobacteraceae</taxon>
        <taxon>Roseobacter</taxon>
        <taxon>environmental samples</taxon>
    </lineage>
</organism>
<dbReference type="SUPFAM" id="SSF52833">
    <property type="entry name" value="Thioredoxin-like"/>
    <property type="match status" value="1"/>
</dbReference>
<dbReference type="PANTHER" id="PTHR44051:SF19">
    <property type="entry name" value="DISULFIDE-BOND OXIDOREDUCTASE YFCG"/>
    <property type="match status" value="1"/>
</dbReference>
<dbReference type="Gene3D" id="1.20.1050.10">
    <property type="match status" value="1"/>
</dbReference>
<dbReference type="Gene3D" id="3.40.30.10">
    <property type="entry name" value="Glutaredoxin"/>
    <property type="match status" value="1"/>
</dbReference>
<evidence type="ECO:0000259" key="1">
    <source>
        <dbReference type="PROSITE" id="PS50404"/>
    </source>
</evidence>
<dbReference type="PROSITE" id="PS50404">
    <property type="entry name" value="GST_NTER"/>
    <property type="match status" value="1"/>
</dbReference>
<dbReference type="Pfam" id="PF00043">
    <property type="entry name" value="GST_C"/>
    <property type="match status" value="1"/>
</dbReference>
<dbReference type="SUPFAM" id="SSF47616">
    <property type="entry name" value="GST C-terminal domain-like"/>
    <property type="match status" value="1"/>
</dbReference>
<sequence length="251" mass="28327">MPLALKAIARILAQSGNRTGAMIDFYYWPTPNGWKIAIALEEMNLPYTTQLVNIGKGEQFNPNFLKISPNNRMPAIVDHDGPDGAPLALFESGAILQYLARKTGTFYGTTYRDQLAVDQWLMWQMGGLGPMAGQNHHFNKYAPLMGEDLTYAKDRYTQETARLYRVLNTQLEQNDYVAGDFFSIADMAIWPWASLWEGQKQTLEDKPHMARWLQACAARRGVTAGHGLHLDLRVTPKSSDKDSLDQLFKAK</sequence>
<feature type="domain" description="GST C-terminal" evidence="2">
    <location>
        <begin position="110"/>
        <end position="243"/>
    </location>
</feature>
<reference evidence="3" key="1">
    <citation type="submission" date="2008-06" db="EMBL/GenBank/DDBJ databases">
        <title>Investigation of the impact of ocean acidification on diversity of Alphaproteobacteria in a coastal mesocosm.</title>
        <authorList>
            <person name="Gilbert J.A."/>
            <person name="Craven S."/>
            <person name="Sotres-Fernandez A."/>
            <person name="Munn C."/>
            <person name="Joint I."/>
        </authorList>
    </citation>
    <scope>NUCLEOTIDE SEQUENCE</scope>
</reference>
<protein>
    <submittedName>
        <fullName evidence="3">Glutathione S-transferase domain protein</fullName>
    </submittedName>
</protein>
<name>B3VUL6_9RHOB</name>
<dbReference type="InterPro" id="IPR004046">
    <property type="entry name" value="GST_C"/>
</dbReference>
<dbReference type="PANTHER" id="PTHR44051">
    <property type="entry name" value="GLUTATHIONE S-TRANSFERASE-RELATED"/>
    <property type="match status" value="1"/>
</dbReference>
<feature type="domain" description="GST N-terminal" evidence="1">
    <location>
        <begin position="20"/>
        <end position="107"/>
    </location>
</feature>
<dbReference type="InterPro" id="IPR004045">
    <property type="entry name" value="Glutathione_S-Trfase_N"/>
</dbReference>
<dbReference type="InterPro" id="IPR036249">
    <property type="entry name" value="Thioredoxin-like_sf"/>
</dbReference>
<evidence type="ECO:0000313" key="3">
    <source>
        <dbReference type="EMBL" id="ACF06948.1"/>
    </source>
</evidence>
<dbReference type="SFLD" id="SFLDG00358">
    <property type="entry name" value="Main_(cytGST)"/>
    <property type="match status" value="1"/>
</dbReference>
<dbReference type="InterPro" id="IPR040079">
    <property type="entry name" value="Glutathione_S-Trfase"/>
</dbReference>
<keyword evidence="3" id="KW-0808">Transferase</keyword>
<dbReference type="PROSITE" id="PS50405">
    <property type="entry name" value="GST_CTER"/>
    <property type="match status" value="1"/>
</dbReference>
<dbReference type="GO" id="GO:0016740">
    <property type="term" value="F:transferase activity"/>
    <property type="evidence" value="ECO:0007669"/>
    <property type="project" value="UniProtKB-KW"/>
</dbReference>
<evidence type="ECO:0000259" key="2">
    <source>
        <dbReference type="PROSITE" id="PS50405"/>
    </source>
</evidence>
<proteinExistence type="predicted"/>
<dbReference type="Pfam" id="PF13409">
    <property type="entry name" value="GST_N_2"/>
    <property type="match status" value="1"/>
</dbReference>
<dbReference type="InterPro" id="IPR036282">
    <property type="entry name" value="Glutathione-S-Trfase_C_sf"/>
</dbReference>
<dbReference type="SFLD" id="SFLDG01151">
    <property type="entry name" value="Main.2:_Nu-like"/>
    <property type="match status" value="1"/>
</dbReference>
<dbReference type="InterPro" id="IPR010987">
    <property type="entry name" value="Glutathione-S-Trfase_C-like"/>
</dbReference>
<dbReference type="AlphaFoldDB" id="B3VUL6"/>